<dbReference type="AlphaFoldDB" id="A0A0A9BLL8"/>
<protein>
    <submittedName>
        <fullName evidence="1">Uncharacterized protein</fullName>
    </submittedName>
</protein>
<sequence length="36" mass="4185">MSATRSSLQLTRAPVARMAPRRTPMTSFRLWFLFLS</sequence>
<evidence type="ECO:0000313" key="1">
    <source>
        <dbReference type="EMBL" id="JAD62090.1"/>
    </source>
</evidence>
<organism evidence="1">
    <name type="scientific">Arundo donax</name>
    <name type="common">Giant reed</name>
    <name type="synonym">Donax arundinaceus</name>
    <dbReference type="NCBI Taxonomy" id="35708"/>
    <lineage>
        <taxon>Eukaryota</taxon>
        <taxon>Viridiplantae</taxon>
        <taxon>Streptophyta</taxon>
        <taxon>Embryophyta</taxon>
        <taxon>Tracheophyta</taxon>
        <taxon>Spermatophyta</taxon>
        <taxon>Magnoliopsida</taxon>
        <taxon>Liliopsida</taxon>
        <taxon>Poales</taxon>
        <taxon>Poaceae</taxon>
        <taxon>PACMAD clade</taxon>
        <taxon>Arundinoideae</taxon>
        <taxon>Arundineae</taxon>
        <taxon>Arundo</taxon>
    </lineage>
</organism>
<name>A0A0A9BLL8_ARUDO</name>
<proteinExistence type="predicted"/>
<reference evidence="1" key="2">
    <citation type="journal article" date="2015" name="Data Brief">
        <title>Shoot transcriptome of the giant reed, Arundo donax.</title>
        <authorList>
            <person name="Barrero R.A."/>
            <person name="Guerrero F.D."/>
            <person name="Moolhuijzen P."/>
            <person name="Goolsby J.A."/>
            <person name="Tidwell J."/>
            <person name="Bellgard S.E."/>
            <person name="Bellgard M.I."/>
        </authorList>
    </citation>
    <scope>NUCLEOTIDE SEQUENCE</scope>
    <source>
        <tissue evidence="1">Shoot tissue taken approximately 20 cm above the soil surface</tissue>
    </source>
</reference>
<reference evidence="1" key="1">
    <citation type="submission" date="2014-09" db="EMBL/GenBank/DDBJ databases">
        <authorList>
            <person name="Magalhaes I.L.F."/>
            <person name="Oliveira U."/>
            <person name="Santos F.R."/>
            <person name="Vidigal T.H.D.A."/>
            <person name="Brescovit A.D."/>
            <person name="Santos A.J."/>
        </authorList>
    </citation>
    <scope>NUCLEOTIDE SEQUENCE</scope>
    <source>
        <tissue evidence="1">Shoot tissue taken approximately 20 cm above the soil surface</tissue>
    </source>
</reference>
<accession>A0A0A9BLL8</accession>
<dbReference type="EMBL" id="GBRH01235805">
    <property type="protein sequence ID" value="JAD62090.1"/>
    <property type="molecule type" value="Transcribed_RNA"/>
</dbReference>